<evidence type="ECO:0000313" key="2">
    <source>
        <dbReference type="Proteomes" id="UP000009256"/>
    </source>
</evidence>
<dbReference type="EMBL" id="CP002326">
    <property type="protein sequence ID" value="ADQ41753.1"/>
    <property type="molecule type" value="Genomic_DNA"/>
</dbReference>
<proteinExistence type="predicted"/>
<dbReference type="AlphaFoldDB" id="E4S6X0"/>
<reference evidence="1 2" key="2">
    <citation type="journal article" date="2011" name="J. Bacteriol.">
        <title>Complete genome sequences for the anaerobic, extremely thermophilic plant biomass-degrading bacteria Caldicellulosiruptor hydrothermalis, Caldicellulosiruptor kristjanssonii, Caldicellulosiruptor kronotskyensis, Caldicellulosiruptor owensenis, and Caldicellulosiruptor lactoaceticus.</title>
        <authorList>
            <person name="Blumer-Schuette S.E."/>
            <person name="Ozdemir I."/>
            <person name="Mistry D."/>
            <person name="Lucas S."/>
            <person name="Lapidus A."/>
            <person name="Cheng J.F."/>
            <person name="Goodwin L.A."/>
            <person name="Pitluck S."/>
            <person name="Land M.L."/>
            <person name="Hauser L.J."/>
            <person name="Woyke T."/>
            <person name="Mikhailova N."/>
            <person name="Pati A."/>
            <person name="Kyrpides N.C."/>
            <person name="Ivanova N."/>
            <person name="Detter J.C."/>
            <person name="Walston-Davenport K."/>
            <person name="Han S."/>
            <person name="Adams M.W."/>
            <person name="Kelly R.M."/>
        </authorList>
    </citation>
    <scope>NUCLEOTIDE SEQUENCE [LARGE SCALE GENOMIC DNA]</scope>
    <source>
        <strain evidence="2">ATCC 700853 / DSM 12137 / I77R1B</strain>
    </source>
</reference>
<dbReference type="KEGG" id="cki:Calkr_2299"/>
<accession>E4S6X0</accession>
<dbReference type="STRING" id="632335.Calkr_2299"/>
<protein>
    <recommendedName>
        <fullName evidence="3">Ferric uptake regulator, Fur family</fullName>
    </recommendedName>
</protein>
<dbReference type="InterPro" id="IPR036388">
    <property type="entry name" value="WH-like_DNA-bd_sf"/>
</dbReference>
<name>E4S6X0_CALA7</name>
<dbReference type="Proteomes" id="UP000009256">
    <property type="component" value="Chromosome"/>
</dbReference>
<reference key="1">
    <citation type="submission" date="2010-11" db="EMBL/GenBank/DDBJ databases">
        <title>Complete sequence of chromosome of Caldicellulosiruptor kristjanssonii 177R1B.</title>
        <authorList>
            <consortium name="US DOE Joint Genome Institute"/>
            <person name="Lucas S."/>
            <person name="Copeland A."/>
            <person name="Lapidus A."/>
            <person name="Cheng J.-F."/>
            <person name="Bruce D."/>
            <person name="Goodwin L."/>
            <person name="Pitluck S."/>
            <person name="Davenport K."/>
            <person name="Detter J.C."/>
            <person name="Han C."/>
            <person name="Tapia R."/>
            <person name="Land M."/>
            <person name="Hauser L."/>
            <person name="Jeffries C."/>
            <person name="Kyrpides N."/>
            <person name="Ivanova N."/>
            <person name="Mikhailova N."/>
            <person name="Blumer-Schuette S.E."/>
            <person name="Kelly R.M."/>
            <person name="Woyke T."/>
        </authorList>
    </citation>
    <scope>NUCLEOTIDE SEQUENCE</scope>
    <source>
        <strain>177R1B</strain>
    </source>
</reference>
<evidence type="ECO:0008006" key="3">
    <source>
        <dbReference type="Google" id="ProtNLM"/>
    </source>
</evidence>
<organism evidence="1 2">
    <name type="scientific">Caldicellulosiruptor acetigenus (strain ATCC 700853 / DSM 12137 / I77R1B)</name>
    <name type="common">Caldicellulosiruptor kristjanssonii</name>
    <dbReference type="NCBI Taxonomy" id="632335"/>
    <lineage>
        <taxon>Bacteria</taxon>
        <taxon>Bacillati</taxon>
        <taxon>Bacillota</taxon>
        <taxon>Bacillota incertae sedis</taxon>
        <taxon>Caldicellulosiruptorales</taxon>
        <taxon>Caldicellulosiruptoraceae</taxon>
        <taxon>Caldicellulosiruptor</taxon>
    </lineage>
</organism>
<keyword evidence="2" id="KW-1185">Reference proteome</keyword>
<gene>
    <name evidence="1" type="ordered locus">Calkr_2299</name>
</gene>
<dbReference type="HOGENOM" id="CLU_2631503_0_0_9"/>
<evidence type="ECO:0000313" key="1">
    <source>
        <dbReference type="EMBL" id="ADQ41753.1"/>
    </source>
</evidence>
<dbReference type="OrthoDB" id="1716420at2"/>
<dbReference type="RefSeq" id="WP_013433473.1">
    <property type="nucleotide sequence ID" value="NC_014721.1"/>
</dbReference>
<sequence>MRNVLKNKKRRIKNREINNLILQFLSNNSGVAKKKDLIESLGKHVTLVTIYRGINRLLRKGEIVSFQVGKDHYLALF</sequence>
<dbReference type="Gene3D" id="1.10.10.10">
    <property type="entry name" value="Winged helix-like DNA-binding domain superfamily/Winged helix DNA-binding domain"/>
    <property type="match status" value="1"/>
</dbReference>
<dbReference type="eggNOG" id="COG0735">
    <property type="taxonomic scope" value="Bacteria"/>
</dbReference>